<dbReference type="OrthoDB" id="2419440at2759"/>
<keyword evidence="2" id="KW-1185">Reference proteome</keyword>
<dbReference type="EMBL" id="CAJVPS010057858">
    <property type="protein sequence ID" value="CAG8779333.1"/>
    <property type="molecule type" value="Genomic_DNA"/>
</dbReference>
<gene>
    <name evidence="1" type="ORF">ALEPTO_LOCUS14582</name>
</gene>
<feature type="non-terminal residue" evidence="1">
    <location>
        <position position="1"/>
    </location>
</feature>
<protein>
    <submittedName>
        <fullName evidence="1">10744_t:CDS:1</fullName>
    </submittedName>
</protein>
<proteinExistence type="predicted"/>
<organism evidence="1 2">
    <name type="scientific">Ambispora leptoticha</name>
    <dbReference type="NCBI Taxonomy" id="144679"/>
    <lineage>
        <taxon>Eukaryota</taxon>
        <taxon>Fungi</taxon>
        <taxon>Fungi incertae sedis</taxon>
        <taxon>Mucoromycota</taxon>
        <taxon>Glomeromycotina</taxon>
        <taxon>Glomeromycetes</taxon>
        <taxon>Archaeosporales</taxon>
        <taxon>Ambisporaceae</taxon>
        <taxon>Ambispora</taxon>
    </lineage>
</organism>
<feature type="non-terminal residue" evidence="1">
    <location>
        <position position="98"/>
    </location>
</feature>
<evidence type="ECO:0000313" key="2">
    <source>
        <dbReference type="Proteomes" id="UP000789508"/>
    </source>
</evidence>
<comment type="caution">
    <text evidence="1">The sequence shown here is derived from an EMBL/GenBank/DDBJ whole genome shotgun (WGS) entry which is preliminary data.</text>
</comment>
<evidence type="ECO:0000313" key="1">
    <source>
        <dbReference type="EMBL" id="CAG8779333.1"/>
    </source>
</evidence>
<dbReference type="Proteomes" id="UP000789508">
    <property type="component" value="Unassembled WGS sequence"/>
</dbReference>
<dbReference type="AlphaFoldDB" id="A0A9N9NWJ7"/>
<sequence length="98" mass="11492">DQQQNKEVRSHKKKEVENIMQDVFDFTMNESNKNHMTKFLLTGHEENSDALNNIVRLYEDACNAEDKMIKANQAEILCWCNFIIGLDKSVDKIMIKEK</sequence>
<accession>A0A9N9NWJ7</accession>
<reference evidence="1" key="1">
    <citation type="submission" date="2021-06" db="EMBL/GenBank/DDBJ databases">
        <authorList>
            <person name="Kallberg Y."/>
            <person name="Tangrot J."/>
            <person name="Rosling A."/>
        </authorList>
    </citation>
    <scope>NUCLEOTIDE SEQUENCE</scope>
    <source>
        <strain evidence="1">FL130A</strain>
    </source>
</reference>
<name>A0A9N9NWJ7_9GLOM</name>